<evidence type="ECO:0000313" key="4">
    <source>
        <dbReference type="EMBL" id="SDG84523.1"/>
    </source>
</evidence>
<dbReference type="CDD" id="cd05233">
    <property type="entry name" value="SDR_c"/>
    <property type="match status" value="1"/>
</dbReference>
<dbReference type="Proteomes" id="UP000199009">
    <property type="component" value="Chromosome I"/>
</dbReference>
<dbReference type="STRING" id="370764.SAMN04489810_1451"/>
<dbReference type="InterPro" id="IPR051122">
    <property type="entry name" value="SDR_DHRS6-like"/>
</dbReference>
<evidence type="ECO:0000313" key="5">
    <source>
        <dbReference type="Proteomes" id="UP000199009"/>
    </source>
</evidence>
<dbReference type="RefSeq" id="WP_091488153.1">
    <property type="nucleotide sequence ID" value="NZ_LT629692.1"/>
</dbReference>
<dbReference type="OrthoDB" id="286404at2"/>
<keyword evidence="2" id="KW-0560">Oxidoreductase</keyword>
<proteinExistence type="inferred from homology"/>
<comment type="similarity">
    <text evidence="1">Belongs to the short-chain dehydrogenases/reductases (SDR) family.</text>
</comment>
<dbReference type="InterPro" id="IPR020904">
    <property type="entry name" value="Sc_DH/Rdtase_CS"/>
</dbReference>
<dbReference type="Pfam" id="PF13561">
    <property type="entry name" value="adh_short_C2"/>
    <property type="match status" value="1"/>
</dbReference>
<dbReference type="PRINTS" id="PR00081">
    <property type="entry name" value="GDHRDH"/>
</dbReference>
<protein>
    <submittedName>
        <fullName evidence="4">2-keto-3-deoxy-L-fuconate dehydrogenase</fullName>
    </submittedName>
</protein>
<gene>
    <name evidence="4" type="ORF">SAMN04489810_1451</name>
</gene>
<reference evidence="4 5" key="1">
    <citation type="submission" date="2016-10" db="EMBL/GenBank/DDBJ databases">
        <authorList>
            <person name="de Groot N.N."/>
        </authorList>
    </citation>
    <scope>NUCLEOTIDE SEQUENCE [LARGE SCALE GENOMIC DNA]</scope>
    <source>
        <strain evidence="4 5">DSM 23142</strain>
    </source>
</reference>
<evidence type="ECO:0000256" key="2">
    <source>
        <dbReference type="ARBA" id="ARBA00023002"/>
    </source>
</evidence>
<dbReference type="GO" id="GO:0016491">
    <property type="term" value="F:oxidoreductase activity"/>
    <property type="evidence" value="ECO:0007669"/>
    <property type="project" value="UniProtKB-KW"/>
</dbReference>
<keyword evidence="5" id="KW-1185">Reference proteome</keyword>
<dbReference type="PANTHER" id="PTHR43477">
    <property type="entry name" value="DIHYDROANTICAPSIN 7-DEHYDROGENASE"/>
    <property type="match status" value="1"/>
</dbReference>
<evidence type="ECO:0000256" key="3">
    <source>
        <dbReference type="SAM" id="SignalP"/>
    </source>
</evidence>
<dbReference type="AlphaFoldDB" id="A0A1G7XKE6"/>
<dbReference type="EMBL" id="LT629692">
    <property type="protein sequence ID" value="SDG84523.1"/>
    <property type="molecule type" value="Genomic_DNA"/>
</dbReference>
<dbReference type="InterPro" id="IPR036291">
    <property type="entry name" value="NAD(P)-bd_dom_sf"/>
</dbReference>
<dbReference type="SUPFAM" id="SSF51735">
    <property type="entry name" value="NAD(P)-binding Rossmann-fold domains"/>
    <property type="match status" value="1"/>
</dbReference>
<sequence>MKKRAIVTGAAAGIGAAVVARFANAGIEVHAVDRNADVAIAAPNGAIAGYVCDVVDPGQISATCAAVLEGGPIDILVNCAGTFSSGNAVDATVEDWDRVIAINARAPWLFAREVLPGMSQMRSGSIVNISSGAGLRPNPRRLAYGASKAALIQLTRSIAIDYGSLNIRANTICPGAIDTEMYRSIRPEGKSLEEYLSEGVKAYPLNRLGTTDEVAAAVEFLATDAGSYVTGATLTVDGGRTLH</sequence>
<keyword evidence="3" id="KW-0732">Signal</keyword>
<dbReference type="InterPro" id="IPR002347">
    <property type="entry name" value="SDR_fam"/>
</dbReference>
<feature type="signal peptide" evidence="3">
    <location>
        <begin position="1"/>
        <end position="25"/>
    </location>
</feature>
<dbReference type="PRINTS" id="PR00080">
    <property type="entry name" value="SDRFAMILY"/>
</dbReference>
<dbReference type="FunFam" id="3.40.50.720:FF:000084">
    <property type="entry name" value="Short-chain dehydrogenase reductase"/>
    <property type="match status" value="1"/>
</dbReference>
<evidence type="ECO:0000256" key="1">
    <source>
        <dbReference type="ARBA" id="ARBA00006484"/>
    </source>
</evidence>
<dbReference type="PANTHER" id="PTHR43477:SF1">
    <property type="entry name" value="DIHYDROANTICAPSIN 7-DEHYDROGENASE"/>
    <property type="match status" value="1"/>
</dbReference>
<organism evidence="4 5">
    <name type="scientific">Microbacterium pygmaeum</name>
    <dbReference type="NCBI Taxonomy" id="370764"/>
    <lineage>
        <taxon>Bacteria</taxon>
        <taxon>Bacillati</taxon>
        <taxon>Actinomycetota</taxon>
        <taxon>Actinomycetes</taxon>
        <taxon>Micrococcales</taxon>
        <taxon>Microbacteriaceae</taxon>
        <taxon>Microbacterium</taxon>
    </lineage>
</organism>
<accession>A0A1G7XKE6</accession>
<name>A0A1G7XKE6_9MICO</name>
<dbReference type="Gene3D" id="3.40.50.720">
    <property type="entry name" value="NAD(P)-binding Rossmann-like Domain"/>
    <property type="match status" value="1"/>
</dbReference>
<dbReference type="PROSITE" id="PS00061">
    <property type="entry name" value="ADH_SHORT"/>
    <property type="match status" value="1"/>
</dbReference>
<feature type="chain" id="PRO_5038632884" evidence="3">
    <location>
        <begin position="26"/>
        <end position="243"/>
    </location>
</feature>